<reference evidence="1" key="1">
    <citation type="journal article" date="2014" name="Front. Microbiol.">
        <title>High frequency of phylogenetically diverse reductive dehalogenase-homologous genes in deep subseafloor sedimentary metagenomes.</title>
        <authorList>
            <person name="Kawai M."/>
            <person name="Futagami T."/>
            <person name="Toyoda A."/>
            <person name="Takaki Y."/>
            <person name="Nishi S."/>
            <person name="Hori S."/>
            <person name="Arai W."/>
            <person name="Tsubouchi T."/>
            <person name="Morono Y."/>
            <person name="Uchiyama I."/>
            <person name="Ito T."/>
            <person name="Fujiyama A."/>
            <person name="Inagaki F."/>
            <person name="Takami H."/>
        </authorList>
    </citation>
    <scope>NUCLEOTIDE SEQUENCE</scope>
    <source>
        <strain evidence="1">Expedition CK06-06</strain>
    </source>
</reference>
<organism evidence="1">
    <name type="scientific">marine sediment metagenome</name>
    <dbReference type="NCBI Taxonomy" id="412755"/>
    <lineage>
        <taxon>unclassified sequences</taxon>
        <taxon>metagenomes</taxon>
        <taxon>ecological metagenomes</taxon>
    </lineage>
</organism>
<dbReference type="InterPro" id="IPR036583">
    <property type="entry name" value="23S_rRNA_IVS_sf"/>
</dbReference>
<evidence type="ECO:0000313" key="1">
    <source>
        <dbReference type="EMBL" id="GAF95161.1"/>
    </source>
</evidence>
<dbReference type="NCBIfam" id="TIGR02436">
    <property type="entry name" value="four helix bundle protein"/>
    <property type="match status" value="1"/>
</dbReference>
<dbReference type="EMBL" id="BARS01018498">
    <property type="protein sequence ID" value="GAF95161.1"/>
    <property type="molecule type" value="Genomic_DNA"/>
</dbReference>
<protein>
    <recommendedName>
        <fullName evidence="2">Four helix bundle protein</fullName>
    </recommendedName>
</protein>
<name>X0U757_9ZZZZ</name>
<dbReference type="InterPro" id="IPR012657">
    <property type="entry name" value="23S_rRNA-intervening_sequence"/>
</dbReference>
<sequence>MGFIPCNVVESDYFTGQGCREKRKEGVQSVPANGLPREIYGMRAISRGKGSLSELETQIMISKRLSYMDREEALLGRIETVRKLLLGLIRHLKKEST</sequence>
<dbReference type="AlphaFoldDB" id="X0U757"/>
<proteinExistence type="predicted"/>
<gene>
    <name evidence="1" type="ORF">S01H1_30094</name>
</gene>
<evidence type="ECO:0008006" key="2">
    <source>
        <dbReference type="Google" id="ProtNLM"/>
    </source>
</evidence>
<comment type="caution">
    <text evidence="1">The sequence shown here is derived from an EMBL/GenBank/DDBJ whole genome shotgun (WGS) entry which is preliminary data.</text>
</comment>
<accession>X0U757</accession>
<dbReference type="SUPFAM" id="SSF158446">
    <property type="entry name" value="IVS-encoded protein-like"/>
    <property type="match status" value="1"/>
</dbReference>
<dbReference type="Gene3D" id="1.20.1440.60">
    <property type="entry name" value="23S rRNA-intervening sequence"/>
    <property type="match status" value="1"/>
</dbReference>